<dbReference type="PANTHER" id="PTHR13520:SF0">
    <property type="entry name" value="RAD50-INTERACTING PROTEIN 1"/>
    <property type="match status" value="1"/>
</dbReference>
<dbReference type="GO" id="GO:0006888">
    <property type="term" value="P:endoplasmic reticulum to Golgi vesicle-mediated transport"/>
    <property type="evidence" value="ECO:0007669"/>
    <property type="project" value="InterPro"/>
</dbReference>
<dbReference type="GO" id="GO:0006890">
    <property type="term" value="P:retrograde vesicle-mediated transport, Golgi to endoplasmic reticulum"/>
    <property type="evidence" value="ECO:0007669"/>
    <property type="project" value="InterPro"/>
</dbReference>
<feature type="region of interest" description="Disordered" evidence="2">
    <location>
        <begin position="1"/>
        <end position="44"/>
    </location>
</feature>
<dbReference type="GO" id="GO:0060628">
    <property type="term" value="P:regulation of ER to Golgi vesicle-mediated transport"/>
    <property type="evidence" value="ECO:0007669"/>
    <property type="project" value="TreeGrafter"/>
</dbReference>
<evidence type="ECO:0000256" key="2">
    <source>
        <dbReference type="SAM" id="MobiDB-lite"/>
    </source>
</evidence>
<sequence length="1095" mass="119067">MTPDDETRPRDDDDSGSLRAPEVQKLATQEQEQEPPPPSARAVADPDVMSAANVVMQHIELFQRGVNLSSHPEQLVSLTDRQSQFLEQHIAEDVRVDLMHGRDALIEQGRRFSALFADLWVSLQRLERIEVVGDGVKFQASTQMHLTLVDSSIALVFPRVQLEETLKSKLLGVRISCPMTLIMTGIEHEEIRRELLRALPHRSDGSWQPKDVSAALRALHASLEARLAAQEAEYDAVDAQLRRDLDDGSCRGELLATMETLDGVRHDADALLREVEHAETHFGDVSALLAPATARLRQLSARAAYLETALEVERRSAEAKTHAEAATMDALASVQAFAAFVQTIPESFAVLRREARRRVAALSQGVKRFALVKLQEALAAVDWPRSCTALELDARKDAVDDVARAFGYLVALQLSQDDDDGGSGGSASLWAMDCVLEPVRLRFRFHFERADSPTNRLTKPEWFLAYIVEQTQAHSAFLDRALAPALRDATSSSSSSPNAAVVVCADPVVLFLRGLIRTAAHKLTRDLPALLTERAVLCHTIDEVLLFEQAVDDSFGYAAFADGEASPRRRFPRLVDALTADADALFAWTTSDLQFARETLHAVLLDPASQPWAPVAARGPRVPAIAGQFTALLDLLCRRLAAMADDGHRYLYVTQVLVELLRSFQRVLVERRRALPPGASALADRFALVNTAQHVADVLSSWDQHALFLELLRRVVASERSRHEVLRMHLAFSRRVLKTAAKAATETILAREEAVAVRQAIAGPGSVIGPAAAFTAAYSVGSKTVKSLFGQARDDRTPAAASDEDALPQRDGSSEQAGEVEAAPAPELEEETLLLARSVFERPIAEFKGLAASLLAEIQHDVERTVDAALTAYRSSPQWDRAALPLAPSGESRDVSCELAAAWTALRDVLLAAKTSLSSDALSQFWKPLAAAVDDAVAPTVLALGRRHLAEEASTRGSHSTFSLAGAATAIGALPASPRGRSASSSSTSSPSSSASSSRAAWTAHAKQQLVWDLHALLQIVQLCAANPRAYLRKTADVCRLAETPRARLTELDRALEGVERSDSEQITTLLEACGLLSLRAADARAVVRLFVDAF</sequence>
<keyword evidence="4" id="KW-1185">Reference proteome</keyword>
<comment type="caution">
    <text evidence="3">The sequence shown here is derived from an EMBL/GenBank/DDBJ whole genome shotgun (WGS) entry which is preliminary data.</text>
</comment>
<dbReference type="AlphaFoldDB" id="A0AAD5Q801"/>
<feature type="compositionally biased region" description="Basic and acidic residues" evidence="2">
    <location>
        <begin position="1"/>
        <end position="11"/>
    </location>
</feature>
<dbReference type="Proteomes" id="UP001209570">
    <property type="component" value="Unassembled WGS sequence"/>
</dbReference>
<evidence type="ECO:0000313" key="4">
    <source>
        <dbReference type="Proteomes" id="UP001209570"/>
    </source>
</evidence>
<dbReference type="PANTHER" id="PTHR13520">
    <property type="entry name" value="RAD50-INTERACTING PROTEIN 1 RINT-1"/>
    <property type="match status" value="1"/>
</dbReference>
<protein>
    <submittedName>
        <fullName evidence="3">Uncharacterized protein</fullName>
    </submittedName>
</protein>
<dbReference type="InterPro" id="IPR007528">
    <property type="entry name" value="RINT1_Tip20"/>
</dbReference>
<keyword evidence="1" id="KW-0175">Coiled coil</keyword>
<proteinExistence type="predicted"/>
<dbReference type="Pfam" id="PF04437">
    <property type="entry name" value="RINT1_TIP1"/>
    <property type="match status" value="1"/>
</dbReference>
<feature type="compositionally biased region" description="Low complexity" evidence="2">
    <location>
        <begin position="815"/>
        <end position="826"/>
    </location>
</feature>
<feature type="coiled-coil region" evidence="1">
    <location>
        <begin position="213"/>
        <end position="240"/>
    </location>
</feature>
<dbReference type="EMBL" id="JAKCXM010000336">
    <property type="protein sequence ID" value="KAJ0395589.1"/>
    <property type="molecule type" value="Genomic_DNA"/>
</dbReference>
<feature type="region of interest" description="Disordered" evidence="2">
    <location>
        <begin position="791"/>
        <end position="826"/>
    </location>
</feature>
<feature type="region of interest" description="Disordered" evidence="2">
    <location>
        <begin position="976"/>
        <end position="996"/>
    </location>
</feature>
<accession>A0AAD5Q801</accession>
<evidence type="ECO:0000256" key="1">
    <source>
        <dbReference type="SAM" id="Coils"/>
    </source>
</evidence>
<dbReference type="GO" id="GO:0070939">
    <property type="term" value="C:Dsl1/NZR complex"/>
    <property type="evidence" value="ECO:0007669"/>
    <property type="project" value="InterPro"/>
</dbReference>
<evidence type="ECO:0000313" key="3">
    <source>
        <dbReference type="EMBL" id="KAJ0395589.1"/>
    </source>
</evidence>
<gene>
    <name evidence="3" type="ORF">P43SY_009250</name>
</gene>
<dbReference type="PROSITE" id="PS51386">
    <property type="entry name" value="RINT1_TIP20"/>
    <property type="match status" value="1"/>
</dbReference>
<reference evidence="3" key="1">
    <citation type="submission" date="2021-12" db="EMBL/GenBank/DDBJ databases">
        <title>Prjna785345.</title>
        <authorList>
            <person name="Rujirawat T."/>
            <person name="Krajaejun T."/>
        </authorList>
    </citation>
    <scope>NUCLEOTIDE SEQUENCE</scope>
    <source>
        <strain evidence="3">Pi057C3</strain>
    </source>
</reference>
<organism evidence="3 4">
    <name type="scientific">Pythium insidiosum</name>
    <name type="common">Pythiosis disease agent</name>
    <dbReference type="NCBI Taxonomy" id="114742"/>
    <lineage>
        <taxon>Eukaryota</taxon>
        <taxon>Sar</taxon>
        <taxon>Stramenopiles</taxon>
        <taxon>Oomycota</taxon>
        <taxon>Peronosporomycetes</taxon>
        <taxon>Pythiales</taxon>
        <taxon>Pythiaceae</taxon>
        <taxon>Pythium</taxon>
    </lineage>
</organism>
<name>A0AAD5Q801_PYTIN</name>